<accession>A0A1H6XYG9</accession>
<dbReference type="EMBL" id="FNYO01000073">
    <property type="protein sequence ID" value="SEJ33226.1"/>
    <property type="molecule type" value="Genomic_DNA"/>
</dbReference>
<evidence type="ECO:0000313" key="3">
    <source>
        <dbReference type="Proteomes" id="UP000199005"/>
    </source>
</evidence>
<proteinExistence type="predicted"/>
<gene>
    <name evidence="2" type="ORF">SAMN04244579_03960</name>
</gene>
<protein>
    <submittedName>
        <fullName evidence="2">Uncharacterized protein</fullName>
    </submittedName>
</protein>
<evidence type="ECO:0000313" key="2">
    <source>
        <dbReference type="EMBL" id="SEJ33226.1"/>
    </source>
</evidence>
<organism evidence="2 3">
    <name type="scientific">Azotobacter beijerinckii</name>
    <dbReference type="NCBI Taxonomy" id="170623"/>
    <lineage>
        <taxon>Bacteria</taxon>
        <taxon>Pseudomonadati</taxon>
        <taxon>Pseudomonadota</taxon>
        <taxon>Gammaproteobacteria</taxon>
        <taxon>Pseudomonadales</taxon>
        <taxon>Pseudomonadaceae</taxon>
        <taxon>Azotobacter</taxon>
    </lineage>
</organism>
<name>A0A1H6XYG9_9GAMM</name>
<dbReference type="RefSeq" id="WP_090902310.1">
    <property type="nucleotide sequence ID" value="NZ_FNYO01000073.1"/>
</dbReference>
<sequence>MTKRRYQPSPFDDRYGLGFDFPGRPGPRGRHRTITAVSWDGSSRDAQFVNGAGQAVPCEPQDGLPTVLARASRREYGVIVGAGQFAKPAATLKAWESAGRLRKWVTYHFDLGEFSLYFDDSAAWDAYEQRQLAELDRHYREQIAGLEEYCKSNPSWSSTQAAEIERLERERRQALIHDQRHLADLRQKGIEQDRQLAAWLRGELPEPPLLRLAGAA</sequence>
<dbReference type="AlphaFoldDB" id="A0A1H6XYG9"/>
<evidence type="ECO:0000256" key="1">
    <source>
        <dbReference type="SAM" id="MobiDB-lite"/>
    </source>
</evidence>
<reference evidence="2 3" key="1">
    <citation type="submission" date="2016-10" db="EMBL/GenBank/DDBJ databases">
        <authorList>
            <person name="de Groot N.N."/>
        </authorList>
    </citation>
    <scope>NUCLEOTIDE SEQUENCE [LARGE SCALE GENOMIC DNA]</scope>
    <source>
        <strain evidence="2 3">DSM 1041</strain>
    </source>
</reference>
<dbReference type="STRING" id="170623.SAMN04244579_03960"/>
<feature type="region of interest" description="Disordered" evidence="1">
    <location>
        <begin position="1"/>
        <end position="26"/>
    </location>
</feature>
<dbReference type="Proteomes" id="UP000199005">
    <property type="component" value="Unassembled WGS sequence"/>
</dbReference>